<feature type="region of interest" description="Disordered" evidence="9">
    <location>
        <begin position="278"/>
        <end position="306"/>
    </location>
</feature>
<gene>
    <name evidence="11" type="ORF">LENED_008421</name>
</gene>
<keyword evidence="4 10" id="KW-0812">Transmembrane</keyword>
<keyword evidence="6 10" id="KW-1133">Transmembrane helix</keyword>
<dbReference type="InterPro" id="IPR036291">
    <property type="entry name" value="NAD(P)-bd_dom_sf"/>
</dbReference>
<evidence type="ECO:0000256" key="7">
    <source>
        <dbReference type="ARBA" id="ARBA00023128"/>
    </source>
</evidence>
<dbReference type="STRING" id="5353.A0A1Q3EH21"/>
<dbReference type="InterPro" id="IPR022533">
    <property type="entry name" value="Cox20"/>
</dbReference>
<feature type="compositionally biased region" description="Low complexity" evidence="9">
    <location>
        <begin position="282"/>
        <end position="291"/>
    </location>
</feature>
<evidence type="ECO:0000256" key="5">
    <source>
        <dbReference type="ARBA" id="ARBA00022792"/>
    </source>
</evidence>
<protein>
    <recommendedName>
        <fullName evidence="3">Cytochrome c oxidase assembly protein COX20, mitochondrial</fullName>
    </recommendedName>
</protein>
<evidence type="ECO:0000256" key="10">
    <source>
        <dbReference type="SAM" id="Phobius"/>
    </source>
</evidence>
<evidence type="ECO:0000313" key="12">
    <source>
        <dbReference type="Proteomes" id="UP000188533"/>
    </source>
</evidence>
<evidence type="ECO:0000256" key="2">
    <source>
        <dbReference type="ARBA" id="ARBA00009575"/>
    </source>
</evidence>
<reference evidence="11 12" key="1">
    <citation type="submission" date="2016-08" db="EMBL/GenBank/DDBJ databases">
        <authorList>
            <consortium name="Lentinula edodes genome sequencing consortium"/>
            <person name="Sakamoto Y."/>
            <person name="Nakade K."/>
            <person name="Sato S."/>
            <person name="Yoshida Y."/>
            <person name="Miyazaki K."/>
            <person name="Natsume S."/>
            <person name="Konno N."/>
        </authorList>
    </citation>
    <scope>NUCLEOTIDE SEQUENCE [LARGE SCALE GENOMIC DNA]</scope>
    <source>
        <strain evidence="11 12">NBRC 111202</strain>
    </source>
</reference>
<keyword evidence="8 10" id="KW-0472">Membrane</keyword>
<evidence type="ECO:0000256" key="1">
    <source>
        <dbReference type="ARBA" id="ARBA00004273"/>
    </source>
</evidence>
<accession>A0A1Q3EH21</accession>
<name>A0A1Q3EH21_LENED</name>
<evidence type="ECO:0000256" key="8">
    <source>
        <dbReference type="ARBA" id="ARBA00023136"/>
    </source>
</evidence>
<dbReference type="Pfam" id="PF12597">
    <property type="entry name" value="Cox20"/>
    <property type="match status" value="1"/>
</dbReference>
<organism evidence="11 12">
    <name type="scientific">Lentinula edodes</name>
    <name type="common">Shiitake mushroom</name>
    <name type="synonym">Lentinus edodes</name>
    <dbReference type="NCBI Taxonomy" id="5353"/>
    <lineage>
        <taxon>Eukaryota</taxon>
        <taxon>Fungi</taxon>
        <taxon>Dikarya</taxon>
        <taxon>Basidiomycota</taxon>
        <taxon>Agaricomycotina</taxon>
        <taxon>Agaricomycetes</taxon>
        <taxon>Agaricomycetidae</taxon>
        <taxon>Agaricales</taxon>
        <taxon>Marasmiineae</taxon>
        <taxon>Omphalotaceae</taxon>
        <taxon>Lentinula</taxon>
    </lineage>
</organism>
<dbReference type="PANTHER" id="PTHR31586:SF1">
    <property type="entry name" value="CYTOCHROME C OXIDASE ASSEMBLY PROTEIN COX20, MITOCHONDRIAL"/>
    <property type="match status" value="1"/>
</dbReference>
<keyword evidence="5" id="KW-0999">Mitochondrion inner membrane</keyword>
<comment type="caution">
    <text evidence="11">The sequence shown here is derived from an EMBL/GenBank/DDBJ whole genome shotgun (WGS) entry which is preliminary data.</text>
</comment>
<dbReference type="AlphaFoldDB" id="A0A1Q3EH21"/>
<reference evidence="11 12" key="2">
    <citation type="submission" date="2017-02" db="EMBL/GenBank/DDBJ databases">
        <title>A genome survey and senescence transcriptome analysis in Lentinula edodes.</title>
        <authorList>
            <person name="Sakamoto Y."/>
            <person name="Nakade K."/>
            <person name="Sato S."/>
            <person name="Yoshida Y."/>
            <person name="Miyazaki K."/>
            <person name="Natsume S."/>
            <person name="Konno N."/>
        </authorList>
    </citation>
    <scope>NUCLEOTIDE SEQUENCE [LARGE SCALE GENOMIC DNA]</scope>
    <source>
        <strain evidence="11 12">NBRC 111202</strain>
    </source>
</reference>
<dbReference type="PANTHER" id="PTHR31586">
    <property type="entry name" value="CYTOCHROME C OXIDASE PROTEIN 20"/>
    <property type="match status" value="1"/>
</dbReference>
<dbReference type="GO" id="GO:0033617">
    <property type="term" value="P:mitochondrial respiratory chain complex IV assembly"/>
    <property type="evidence" value="ECO:0007669"/>
    <property type="project" value="InterPro"/>
</dbReference>
<keyword evidence="12" id="KW-1185">Reference proteome</keyword>
<keyword evidence="7" id="KW-0496">Mitochondrion</keyword>
<evidence type="ECO:0000256" key="3">
    <source>
        <dbReference type="ARBA" id="ARBA00017689"/>
    </source>
</evidence>
<evidence type="ECO:0000256" key="6">
    <source>
        <dbReference type="ARBA" id="ARBA00022989"/>
    </source>
</evidence>
<comment type="similarity">
    <text evidence="2">Belongs to the COX20 family.</text>
</comment>
<dbReference type="Proteomes" id="UP000188533">
    <property type="component" value="Unassembled WGS sequence"/>
</dbReference>
<dbReference type="Gene3D" id="3.40.50.720">
    <property type="entry name" value="NAD(P)-binding Rossmann-like Domain"/>
    <property type="match status" value="1"/>
</dbReference>
<comment type="subcellular location">
    <subcellularLocation>
        <location evidence="1">Mitochondrion inner membrane</location>
    </subcellularLocation>
</comment>
<evidence type="ECO:0000256" key="9">
    <source>
        <dbReference type="SAM" id="MobiDB-lite"/>
    </source>
</evidence>
<evidence type="ECO:0000256" key="4">
    <source>
        <dbReference type="ARBA" id="ARBA00022692"/>
    </source>
</evidence>
<sequence length="401" mass="43532">MNIFAIGASRNIGYYSSLRLLAAGCNITFLLRSPSVFDTDETIQSYVRSGKAHLIKGDALVQSDVQHAWDEALTHGAVDLVLFTVGGLPSFKLSKGFVVSPANLVTQSLLNVLCTMPSQQPQPRLITISSTGLTHSSFALIPFVLKPLYALLSVPHKDKVGAERVIAHCAGWKWEVDSDEEPGDDILGERWLERDGLPAAGSLKNVLVIRPALLTDGECKAEKGGKKNAYRVKEGDFSAYTVSRKDVGHFVADAVLNRWSEFENKLYSCEIHPTSFPPVMSPPSSDTIPSSSIPPPPSAAPPNTGNLFRDSIEAAKNVEKLPCARNSLLTGLAAGTGVAFIRGVSTAPIVAGHWFTFTFVAVAAISHQVCMRQMETERKQVMQIIESAPKRTLKKEDTDFK</sequence>
<feature type="transmembrane region" description="Helical" evidence="10">
    <location>
        <begin position="351"/>
        <end position="370"/>
    </location>
</feature>
<dbReference type="EMBL" id="BDGU01000322">
    <property type="protein sequence ID" value="GAW06492.1"/>
    <property type="molecule type" value="Genomic_DNA"/>
</dbReference>
<dbReference type="SUPFAM" id="SSF51735">
    <property type="entry name" value="NAD(P)-binding Rossmann-fold domains"/>
    <property type="match status" value="1"/>
</dbReference>
<evidence type="ECO:0000313" key="11">
    <source>
        <dbReference type="EMBL" id="GAW06492.1"/>
    </source>
</evidence>
<dbReference type="GO" id="GO:0005743">
    <property type="term" value="C:mitochondrial inner membrane"/>
    <property type="evidence" value="ECO:0007669"/>
    <property type="project" value="UniProtKB-SubCell"/>
</dbReference>
<proteinExistence type="inferred from homology"/>